<sequence>MKEIEYTYTVGMDDEDVQEVLTNHRTGTLALAADGEAYSIPVAYHYEDGALYFRLGEHPGSEKMRFLDATEQACLVVYDHDPETNTSWSVVVRGPVSRSDEEVPGIAERSAYYVPLRVFDEPIEELDPVLVRLDIDEITGRRTGD</sequence>
<dbReference type="InterPro" id="IPR012349">
    <property type="entry name" value="Split_barrel_FMN-bd"/>
</dbReference>
<protein>
    <recommendedName>
        <fullName evidence="3">Pyridoxamine 5'-phosphate oxidase</fullName>
    </recommendedName>
</protein>
<dbReference type="InterPro" id="IPR024747">
    <property type="entry name" value="Pyridox_Oxase-rel"/>
</dbReference>
<name>A0A1G9U4B7_9EURY</name>
<dbReference type="OrthoDB" id="288110at2157"/>
<dbReference type="AlphaFoldDB" id="A0A1G9U4B7"/>
<dbReference type="STRING" id="660521.SAMN04487949_2031"/>
<accession>A0A1G9U4B7</accession>
<reference evidence="2" key="1">
    <citation type="submission" date="2016-10" db="EMBL/GenBank/DDBJ databases">
        <authorList>
            <person name="Varghese N."/>
            <person name="Submissions S."/>
        </authorList>
    </citation>
    <scope>NUCLEOTIDE SEQUENCE [LARGE SCALE GENOMIC DNA]</scope>
    <source>
        <strain evidence="2">CGMCC 1.10119</strain>
    </source>
</reference>
<dbReference type="RefSeq" id="WP_089697305.1">
    <property type="nucleotide sequence ID" value="NZ_FNHL01000002.1"/>
</dbReference>
<evidence type="ECO:0008006" key="3">
    <source>
        <dbReference type="Google" id="ProtNLM"/>
    </source>
</evidence>
<proteinExistence type="predicted"/>
<evidence type="ECO:0000313" key="2">
    <source>
        <dbReference type="Proteomes" id="UP000199451"/>
    </source>
</evidence>
<organism evidence="1 2">
    <name type="scientific">Halogranum gelatinilyticum</name>
    <dbReference type="NCBI Taxonomy" id="660521"/>
    <lineage>
        <taxon>Archaea</taxon>
        <taxon>Methanobacteriati</taxon>
        <taxon>Methanobacteriota</taxon>
        <taxon>Stenosarchaea group</taxon>
        <taxon>Halobacteria</taxon>
        <taxon>Halobacteriales</taxon>
        <taxon>Haloferacaceae</taxon>
    </lineage>
</organism>
<dbReference type="SUPFAM" id="SSF50475">
    <property type="entry name" value="FMN-binding split barrel"/>
    <property type="match status" value="1"/>
</dbReference>
<dbReference type="Proteomes" id="UP000199451">
    <property type="component" value="Unassembled WGS sequence"/>
</dbReference>
<keyword evidence="2" id="KW-1185">Reference proteome</keyword>
<dbReference type="EMBL" id="FNHL01000002">
    <property type="protein sequence ID" value="SDM54741.1"/>
    <property type="molecule type" value="Genomic_DNA"/>
</dbReference>
<gene>
    <name evidence="1" type="ORF">SAMN04487949_2031</name>
</gene>
<dbReference type="Gene3D" id="2.30.110.10">
    <property type="entry name" value="Electron Transport, Fmn-binding Protein, Chain A"/>
    <property type="match status" value="1"/>
</dbReference>
<evidence type="ECO:0000313" key="1">
    <source>
        <dbReference type="EMBL" id="SDM54741.1"/>
    </source>
</evidence>
<dbReference type="Pfam" id="PF12900">
    <property type="entry name" value="Pyridox_ox_2"/>
    <property type="match status" value="1"/>
</dbReference>